<dbReference type="InterPro" id="IPR015422">
    <property type="entry name" value="PyrdxlP-dep_Trfase_small"/>
</dbReference>
<dbReference type="Pfam" id="PF01041">
    <property type="entry name" value="DegT_DnrJ_EryC1"/>
    <property type="match status" value="1"/>
</dbReference>
<evidence type="ECO:0000256" key="2">
    <source>
        <dbReference type="RuleBase" id="RU004508"/>
    </source>
</evidence>
<keyword evidence="3" id="KW-0808">Transferase</keyword>
<dbReference type="PATRIC" id="fig|1291379.3.peg.2020"/>
<evidence type="ECO:0000313" key="3">
    <source>
        <dbReference type="EMBL" id="AGT44522.1"/>
    </source>
</evidence>
<dbReference type="GeneID" id="301090531"/>
<dbReference type="AlphaFoldDB" id="S5ZPH2"/>
<dbReference type="GO" id="GO:0000271">
    <property type="term" value="P:polysaccharide biosynthetic process"/>
    <property type="evidence" value="ECO:0007669"/>
    <property type="project" value="TreeGrafter"/>
</dbReference>
<proteinExistence type="inferred from homology"/>
<dbReference type="GO" id="GO:0008483">
    <property type="term" value="F:transaminase activity"/>
    <property type="evidence" value="ECO:0007669"/>
    <property type="project" value="UniProtKB-KW"/>
</dbReference>
<keyword evidence="2" id="KW-0663">Pyridoxal phosphate</keyword>
<comment type="similarity">
    <text evidence="1 2">Belongs to the DegT/DnrJ/EryC1 family.</text>
</comment>
<name>S5ZPH2_9SPIR</name>
<dbReference type="OrthoDB" id="357425at2"/>
<dbReference type="RefSeq" id="WP_020965820.1">
    <property type="nucleotide sequence ID" value="NC_022097.1"/>
</dbReference>
<keyword evidence="3" id="KW-0032">Aminotransferase</keyword>
<reference evidence="3 4" key="1">
    <citation type="journal article" date="2013" name="PLoS ONE">
        <title>Genome-Wide Relatedness of Treponema pedis, from Gingiva and Necrotic Skin Lesions of Pigs, with the Human Oral Pathogen Treponema denticola.</title>
        <authorList>
            <person name="Svartstrom O."/>
            <person name="Mushtaq M."/>
            <person name="Pringle M."/>
            <person name="Segerman B."/>
        </authorList>
    </citation>
    <scope>NUCLEOTIDE SEQUENCE [LARGE SCALE GENOMIC DNA]</scope>
    <source>
        <strain evidence="3">T A4</strain>
    </source>
</reference>
<dbReference type="PANTHER" id="PTHR30244:SF34">
    <property type="entry name" value="DTDP-4-AMINO-4,6-DIDEOXYGALACTOSE TRANSAMINASE"/>
    <property type="match status" value="1"/>
</dbReference>
<dbReference type="EMBL" id="CP004120">
    <property type="protein sequence ID" value="AGT44522.1"/>
    <property type="molecule type" value="Genomic_DNA"/>
</dbReference>
<dbReference type="GO" id="GO:0030170">
    <property type="term" value="F:pyridoxal phosphate binding"/>
    <property type="evidence" value="ECO:0007669"/>
    <property type="project" value="TreeGrafter"/>
</dbReference>
<dbReference type="Gene3D" id="3.40.640.10">
    <property type="entry name" value="Type I PLP-dependent aspartate aminotransferase-like (Major domain)"/>
    <property type="match status" value="1"/>
</dbReference>
<dbReference type="InterPro" id="IPR015421">
    <property type="entry name" value="PyrdxlP-dep_Trfase_major"/>
</dbReference>
<evidence type="ECO:0000313" key="4">
    <source>
        <dbReference type="Proteomes" id="UP000015620"/>
    </source>
</evidence>
<dbReference type="Proteomes" id="UP000015620">
    <property type="component" value="Chromosome"/>
</dbReference>
<organism evidence="3 4">
    <name type="scientific">Treponema pedis str. T A4</name>
    <dbReference type="NCBI Taxonomy" id="1291379"/>
    <lineage>
        <taxon>Bacteria</taxon>
        <taxon>Pseudomonadati</taxon>
        <taxon>Spirochaetota</taxon>
        <taxon>Spirochaetia</taxon>
        <taxon>Spirochaetales</taxon>
        <taxon>Treponemataceae</taxon>
        <taxon>Treponema</taxon>
    </lineage>
</organism>
<protein>
    <submittedName>
        <fullName evidence="3">Aminotransferase</fullName>
    </submittedName>
</protein>
<accession>S5ZPH2</accession>
<dbReference type="InterPro" id="IPR000653">
    <property type="entry name" value="DegT/StrS_aminotransferase"/>
</dbReference>
<gene>
    <name evidence="3" type="ORF">TPE_2048</name>
</gene>
<dbReference type="HOGENOM" id="CLU_033332_2_0_12"/>
<dbReference type="Gene3D" id="3.90.1150.10">
    <property type="entry name" value="Aspartate Aminotransferase, domain 1"/>
    <property type="match status" value="1"/>
</dbReference>
<sequence>MKIPVYSSTIRRSEMDAVLTCMVEEKIGPGEMSQKLIKQICETFSVSGAAAFRSPAIALNYALSALNLEEGSEIIISALAPSWQYTELQRKKFKPAVIDVQQDNALINFEAVEAAVQSGGRALILHETLGFLPDIEKILTLNIPVIEDISQSAGAVYKERPAGSLGVFSILGLEEKDILTGGGGAVLLAPERRNSIILKRLYDEAPVTDLLPDINASLAFVQLRQMGKNMDLRKEMNEAYIRSIMQGKHKTIPLTEGSTNPVYSFPVILNSGAADVQKYAAKKNIEIEAAFKNSVVDYLKKSEENKENQEAFINAASLLLRCVLFPLYPRLGAKKSAEIAKVLATLP</sequence>
<dbReference type="STRING" id="1291379.TPE_2048"/>
<keyword evidence="4" id="KW-1185">Reference proteome</keyword>
<dbReference type="SUPFAM" id="SSF53383">
    <property type="entry name" value="PLP-dependent transferases"/>
    <property type="match status" value="1"/>
</dbReference>
<dbReference type="PANTHER" id="PTHR30244">
    <property type="entry name" value="TRANSAMINASE"/>
    <property type="match status" value="1"/>
</dbReference>
<dbReference type="KEGG" id="tped:TPE_2048"/>
<dbReference type="InterPro" id="IPR015424">
    <property type="entry name" value="PyrdxlP-dep_Trfase"/>
</dbReference>
<evidence type="ECO:0000256" key="1">
    <source>
        <dbReference type="ARBA" id="ARBA00037999"/>
    </source>
</evidence>